<name>A0A7H2Q3F2_9GAMM</name>
<accession>A0A7H2Q3F2</accession>
<dbReference type="InterPro" id="IPR027417">
    <property type="entry name" value="P-loop_NTPase"/>
</dbReference>
<evidence type="ECO:0000313" key="2">
    <source>
        <dbReference type="EMBL" id="QNX09635.1"/>
    </source>
</evidence>
<dbReference type="GO" id="GO:0004672">
    <property type="term" value="F:protein kinase activity"/>
    <property type="evidence" value="ECO:0007669"/>
    <property type="project" value="InterPro"/>
</dbReference>
<feature type="domain" description="Protein kinase" evidence="1">
    <location>
        <begin position="1"/>
        <end position="293"/>
    </location>
</feature>
<dbReference type="Gene3D" id="3.40.50.300">
    <property type="entry name" value="P-loop containing nucleotide triphosphate hydrolases"/>
    <property type="match status" value="2"/>
</dbReference>
<dbReference type="InterPro" id="IPR041677">
    <property type="entry name" value="DNA2/NAM7_AAA_11"/>
</dbReference>
<dbReference type="PANTHER" id="PTHR10887">
    <property type="entry name" value="DNA2/NAM7 HELICASE FAMILY"/>
    <property type="match status" value="1"/>
</dbReference>
<evidence type="ECO:0000313" key="3">
    <source>
        <dbReference type="Proteomes" id="UP000516745"/>
    </source>
</evidence>
<protein>
    <submittedName>
        <fullName evidence="2">DUF2075 domain-containing protein</fullName>
    </submittedName>
</protein>
<dbReference type="GO" id="GO:0005524">
    <property type="term" value="F:ATP binding"/>
    <property type="evidence" value="ECO:0007669"/>
    <property type="project" value="InterPro"/>
</dbReference>
<dbReference type="AlphaFoldDB" id="A0A7H2Q3F2"/>
<reference evidence="2 3" key="2">
    <citation type="submission" date="2020-09" db="EMBL/GenBank/DDBJ databases">
        <authorList>
            <person name="Chen F.-J."/>
            <person name="Lee Y.-T."/>
        </authorList>
    </citation>
    <scope>NUCLEOTIDE SEQUENCE [LARGE SCALE GENOMIC DNA]</scope>
    <source>
        <strain evidence="2 3">AS72</strain>
    </source>
</reference>
<dbReference type="Gene3D" id="1.10.510.10">
    <property type="entry name" value="Transferase(Phosphotransferase) domain 1"/>
    <property type="match status" value="1"/>
</dbReference>
<evidence type="ECO:0000259" key="1">
    <source>
        <dbReference type="PROSITE" id="PS50011"/>
    </source>
</evidence>
<dbReference type="CDD" id="cd18808">
    <property type="entry name" value="SF1_C_Upf1"/>
    <property type="match status" value="1"/>
</dbReference>
<organism evidence="2 3">
    <name type="scientific">Acinetobacter seifertii</name>
    <dbReference type="NCBI Taxonomy" id="1530123"/>
    <lineage>
        <taxon>Bacteria</taxon>
        <taxon>Pseudomonadati</taxon>
        <taxon>Pseudomonadota</taxon>
        <taxon>Gammaproteobacteria</taxon>
        <taxon>Moraxellales</taxon>
        <taxon>Moraxellaceae</taxon>
        <taxon>Acinetobacter</taxon>
        <taxon>Acinetobacter calcoaceticus/baumannii complex</taxon>
    </lineage>
</organism>
<dbReference type="Pfam" id="PF13086">
    <property type="entry name" value="AAA_11"/>
    <property type="match status" value="2"/>
</dbReference>
<gene>
    <name evidence="2" type="ORF">IC795_05445</name>
</gene>
<dbReference type="GO" id="GO:0004386">
    <property type="term" value="F:helicase activity"/>
    <property type="evidence" value="ECO:0007669"/>
    <property type="project" value="InterPro"/>
</dbReference>
<dbReference type="Pfam" id="PF13087">
    <property type="entry name" value="AAA_12"/>
    <property type="match status" value="1"/>
</dbReference>
<dbReference type="SUPFAM" id="SSF56112">
    <property type="entry name" value="Protein kinase-like (PK-like)"/>
    <property type="match status" value="1"/>
</dbReference>
<dbReference type="InterPro" id="IPR047187">
    <property type="entry name" value="SF1_C_Upf1"/>
</dbReference>
<dbReference type="InterPro" id="IPR041679">
    <property type="entry name" value="DNA2/NAM7-like_C"/>
</dbReference>
<dbReference type="InterPro" id="IPR011009">
    <property type="entry name" value="Kinase-like_dom_sf"/>
</dbReference>
<proteinExistence type="predicted"/>
<reference evidence="3" key="1">
    <citation type="submission" date="2020-09" db="EMBL/GenBank/DDBJ databases">
        <title>Clinical and molecular characterization of Acinetobacter seifertii in Taiwan.</title>
        <authorList>
            <person name="Li L.-H."/>
            <person name="Yang Y.-S."/>
            <person name="Sun J.-R."/>
            <person name="Huang T.-W."/>
            <person name="Huang W.-C."/>
            <person name="Wang Y.-C."/>
            <person name="Kuo T.-H."/>
            <person name="Kuo S.-C."/>
            <person name="Chen T.-L."/>
        </authorList>
    </citation>
    <scope>NUCLEOTIDE SEQUENCE [LARGE SCALE GENOMIC DNA]</scope>
    <source>
        <strain evidence="3">AS72</strain>
    </source>
</reference>
<dbReference type="GO" id="GO:0001147">
    <property type="term" value="F:transcription termination site sequence-specific DNA binding"/>
    <property type="evidence" value="ECO:0007669"/>
    <property type="project" value="TreeGrafter"/>
</dbReference>
<dbReference type="PANTHER" id="PTHR10887:SF495">
    <property type="entry name" value="HELICASE SENATAXIN ISOFORM X1-RELATED"/>
    <property type="match status" value="1"/>
</dbReference>
<dbReference type="GO" id="GO:0006369">
    <property type="term" value="P:termination of RNA polymerase II transcription"/>
    <property type="evidence" value="ECO:0007669"/>
    <property type="project" value="TreeGrafter"/>
</dbReference>
<dbReference type="InterPro" id="IPR000719">
    <property type="entry name" value="Prot_kinase_dom"/>
</dbReference>
<dbReference type="EMBL" id="CP061565">
    <property type="protein sequence ID" value="QNX09635.1"/>
    <property type="molecule type" value="Genomic_DNA"/>
</dbReference>
<sequence length="1197" mass="140980">MSLLDKIPQDEKYKLNIKHHSENVEIWCVLLDNMTLKIKHWKIEDKSEDLTLREIWLNEVRQLNRLKSIGNSSKYLELLYKSDIDEKGYYLIYKTSEDTITLREFIEDNIKDTKSSRQNFKLKLNYHWIHPLGLKKIENRIILWKNILKIVRAIKILHDQGIVHRNISLDTILVDDSQDNDEESDKFKLSGFEWSIYLNNLKKVDYSPIIKSEIINSSTSNDWWSLGNIIKEILHSNDFELFLSKSEINILKILEDNNENKKNLLNAEVIEKIIKNIINELPQYNNNNQNAYLTSNDNQESDGYKKIRNKLCDFLHKELTYEEVFILFENDLNLTKIDIRQVEFKDNYVYLLKGKTFIYQIDSYKQGNQNWEIGYITNVFEKYPNWSDFSEKIEIHNNTRYIKKSKINSQKNDDSFNWNIVVNQFEKNRILNDKEKKCLQGLVLNHAIDTALFMNQKYNVKYEELNTENIDIHSKSKFEDDNNYYQISLVTSEHKDKISQSLSTKKQLSIFYSQFETEELSKEWIIESKNENEIKKTFTLYYVMKLNGKLIFSSKQNINIHFDIKEEYIFYPKSISGTKIQLERRNHSISKLIDQQNLLESLTDPAQCLQEMSYDYDLTESLKALDNSKRNIFHKLLTINPNFIVQGPPGVGKTHLISTLVKQIFKDEKGSKVIVTAQSHSTVQVLYDAITKNCETDDLIIIDAFDNDENIEDENTYNKVMNKYIENFSKSGMYKNAIKTYHQDVKAELRKIVQEKQSYQFYNTVLKSANLIFTTTNSKTLERLIRNNINFDLSIMEESAKASGVELISPMLVSHKRIMIGDYLQLPAFGEQTINSIAKNKDSFDYRLIISELNNINFRKDILYKLGLNYQSPEDLELDDGIKNEIVLNLTKYFSIFRFFAKEADKIKNRDIKSFGETINTQYRMHPDISKLVSSTVYKNILQDNLEQKEYYLKETSTPIIFKDHKFEGDLNLKNAVIWINVKDKNDNPNQISDYESDYTNEKEINIIKEILDTMHLNENYLKKKTVGIQILSPYRKQVQKINISLKDYQLNNGLKIENGVDFARTVDSFQGDEADIIVISLVRHNSFTPYTRALGFLMDMRRMNVLLSRAKYKMIIIGCFKIFKYWSNYIEENPQLFQKINNELELNNLNFINDFVKLATPDYDLMIDKSMNSKLKEFKYINFLSADTILENSNES</sequence>
<dbReference type="Proteomes" id="UP000516745">
    <property type="component" value="Chromosome"/>
</dbReference>
<dbReference type="InterPro" id="IPR045055">
    <property type="entry name" value="DNA2/NAM7-like"/>
</dbReference>
<dbReference type="PROSITE" id="PS50011">
    <property type="entry name" value="PROTEIN_KINASE_DOM"/>
    <property type="match status" value="1"/>
</dbReference>
<dbReference type="SUPFAM" id="SSF52540">
    <property type="entry name" value="P-loop containing nucleoside triphosphate hydrolases"/>
    <property type="match status" value="1"/>
</dbReference>